<evidence type="ECO:0000313" key="1">
    <source>
        <dbReference type="EMBL" id="CCA26183.1"/>
    </source>
</evidence>
<reference evidence="1" key="1">
    <citation type="journal article" date="2011" name="PLoS Biol.">
        <title>Gene gain and loss during evolution of obligate parasitism in the white rust pathogen of Arabidopsis thaliana.</title>
        <authorList>
            <person name="Kemen E."/>
            <person name="Gardiner A."/>
            <person name="Schultz-Larsen T."/>
            <person name="Kemen A.C."/>
            <person name="Balmuth A.L."/>
            <person name="Robert-Seilaniantz A."/>
            <person name="Bailey K."/>
            <person name="Holub E."/>
            <person name="Studholme D.J."/>
            <person name="Maclean D."/>
            <person name="Jones J.D."/>
        </authorList>
    </citation>
    <scope>NUCLEOTIDE SEQUENCE</scope>
</reference>
<organism evidence="1">
    <name type="scientific">Albugo laibachii Nc14</name>
    <dbReference type="NCBI Taxonomy" id="890382"/>
    <lineage>
        <taxon>Eukaryota</taxon>
        <taxon>Sar</taxon>
        <taxon>Stramenopiles</taxon>
        <taxon>Oomycota</taxon>
        <taxon>Peronosporomycetes</taxon>
        <taxon>Albuginales</taxon>
        <taxon>Albuginaceae</taxon>
        <taxon>Albugo</taxon>
    </lineage>
</organism>
<reference evidence="1" key="2">
    <citation type="submission" date="2011-02" db="EMBL/GenBank/DDBJ databases">
        <authorList>
            <person name="MacLean D."/>
        </authorList>
    </citation>
    <scope>NUCLEOTIDE SEQUENCE</scope>
</reference>
<proteinExistence type="predicted"/>
<gene>
    <name evidence="1" type="primary">AlNc14C354G10940</name>
    <name evidence="1" type="ORF">ALNC14_123270</name>
</gene>
<dbReference type="AlphaFoldDB" id="F0WXI9"/>
<name>F0WXI9_9STRA</name>
<sequence>MTALSRGEDEDVEYWEWLEDHWWYHYAIQDGVKAPSSIRGYLQEEKEELNWDSAEVQLSGKGVTFCEVEDKEDSNWNEPLNGLISSSRMARHICRAKNYTKIKIKEIGANILNGFITPFSMHEESRKRKVQTAQKRRNILRLRVVPYHSLSFYITHLL</sequence>
<dbReference type="EMBL" id="FR824399">
    <property type="protein sequence ID" value="CCA26183.1"/>
    <property type="molecule type" value="Genomic_DNA"/>
</dbReference>
<protein>
    <submittedName>
        <fullName evidence="1">AlNc14C354G10940 protein</fullName>
    </submittedName>
</protein>
<dbReference type="HOGENOM" id="CLU_1672486_0_0_1"/>
<accession>F0WXI9</accession>